<proteinExistence type="inferred from homology"/>
<dbReference type="Gene3D" id="3.40.50.300">
    <property type="entry name" value="P-loop containing nucleotide triphosphate hydrolases"/>
    <property type="match status" value="1"/>
</dbReference>
<dbReference type="EMBL" id="LAZR01002621">
    <property type="protein sequence ID" value="KKN27639.1"/>
    <property type="molecule type" value="Genomic_DNA"/>
</dbReference>
<dbReference type="GO" id="GO:0005524">
    <property type="term" value="F:ATP binding"/>
    <property type="evidence" value="ECO:0007669"/>
    <property type="project" value="UniProtKB-KW"/>
</dbReference>
<organism evidence="5">
    <name type="scientific">marine sediment metagenome</name>
    <dbReference type="NCBI Taxonomy" id="412755"/>
    <lineage>
        <taxon>unclassified sequences</taxon>
        <taxon>metagenomes</taxon>
        <taxon>ecological metagenomes</taxon>
    </lineage>
</organism>
<sequence>MTNATRFKKGDKVTLKDNYQFKHQQVGIGTIVDSARDGWWRIKWENNNVDGYEEKGILLLYNKKTKRTTGKIVQYKPGLSIKEYVKNLLKMEKDKERIKWLRTFDNCVLPKSVRNTIDEALTIVLRSEMFDKWGINEHFEKGLTNSILIYGPPGTGKTMVSESIAAILGMNLMKLTNADIQSNIPGQTEKNMTDSFKKAKSEDALIMLDECDSMLYNRNAVGAIMSAEINHLLTEIENFSGIVILTTNRLHKLDKALQRRIIAKIELPFPDKPTRKEIWKKLIPRKMPVRKLNFNELSDAMISGGEIKNAIILSARKAIAQNRNIVEMTDFRVSIVNIIKSKEDFESVQPNMVDTGMYDKIKRQI</sequence>
<dbReference type="InterPro" id="IPR050221">
    <property type="entry name" value="26S_Proteasome_ATPase"/>
</dbReference>
<protein>
    <recommendedName>
        <fullName evidence="4">AAA+ ATPase domain-containing protein</fullName>
    </recommendedName>
</protein>
<keyword evidence="3" id="KW-0067">ATP-binding</keyword>
<dbReference type="GO" id="GO:0016887">
    <property type="term" value="F:ATP hydrolysis activity"/>
    <property type="evidence" value="ECO:0007669"/>
    <property type="project" value="InterPro"/>
</dbReference>
<keyword evidence="2" id="KW-0547">Nucleotide-binding</keyword>
<evidence type="ECO:0000313" key="5">
    <source>
        <dbReference type="EMBL" id="KKN27639.1"/>
    </source>
</evidence>
<accession>A0A0F9PBY4</accession>
<evidence type="ECO:0000256" key="3">
    <source>
        <dbReference type="ARBA" id="ARBA00022840"/>
    </source>
</evidence>
<gene>
    <name evidence="5" type="ORF">LCGC14_0862760</name>
</gene>
<comment type="similarity">
    <text evidence="1">Belongs to the AAA ATPase family.</text>
</comment>
<reference evidence="5" key="1">
    <citation type="journal article" date="2015" name="Nature">
        <title>Complex archaea that bridge the gap between prokaryotes and eukaryotes.</title>
        <authorList>
            <person name="Spang A."/>
            <person name="Saw J.H."/>
            <person name="Jorgensen S.L."/>
            <person name="Zaremba-Niedzwiedzka K."/>
            <person name="Martijn J."/>
            <person name="Lind A.E."/>
            <person name="van Eijk R."/>
            <person name="Schleper C."/>
            <person name="Guy L."/>
            <person name="Ettema T.J."/>
        </authorList>
    </citation>
    <scope>NUCLEOTIDE SEQUENCE</scope>
</reference>
<dbReference type="AlphaFoldDB" id="A0A0F9PBY4"/>
<comment type="caution">
    <text evidence="5">The sequence shown here is derived from an EMBL/GenBank/DDBJ whole genome shotgun (WGS) entry which is preliminary data.</text>
</comment>
<dbReference type="CDD" id="cd19481">
    <property type="entry name" value="RecA-like_protease"/>
    <property type="match status" value="1"/>
</dbReference>
<dbReference type="SMART" id="SM00382">
    <property type="entry name" value="AAA"/>
    <property type="match status" value="1"/>
</dbReference>
<feature type="domain" description="AAA+ ATPase" evidence="4">
    <location>
        <begin position="143"/>
        <end position="271"/>
    </location>
</feature>
<dbReference type="InterPro" id="IPR003959">
    <property type="entry name" value="ATPase_AAA_core"/>
</dbReference>
<name>A0A0F9PBY4_9ZZZZ</name>
<evidence type="ECO:0000256" key="2">
    <source>
        <dbReference type="ARBA" id="ARBA00022741"/>
    </source>
</evidence>
<dbReference type="Pfam" id="PF00004">
    <property type="entry name" value="AAA"/>
    <property type="match status" value="1"/>
</dbReference>
<dbReference type="SUPFAM" id="SSF52540">
    <property type="entry name" value="P-loop containing nucleoside triphosphate hydrolases"/>
    <property type="match status" value="1"/>
</dbReference>
<evidence type="ECO:0000256" key="1">
    <source>
        <dbReference type="ARBA" id="ARBA00006914"/>
    </source>
</evidence>
<dbReference type="InterPro" id="IPR003593">
    <property type="entry name" value="AAA+_ATPase"/>
</dbReference>
<evidence type="ECO:0000259" key="4">
    <source>
        <dbReference type="SMART" id="SM00382"/>
    </source>
</evidence>
<dbReference type="PANTHER" id="PTHR23073">
    <property type="entry name" value="26S PROTEASOME REGULATORY SUBUNIT"/>
    <property type="match status" value="1"/>
</dbReference>
<dbReference type="InterPro" id="IPR027417">
    <property type="entry name" value="P-loop_NTPase"/>
</dbReference>